<comment type="cofactor">
    <cofactor evidence="10">
        <name>[4Fe-4S] cluster</name>
        <dbReference type="ChEBI" id="CHEBI:49883"/>
    </cofactor>
    <text evidence="10">Binds 2 [4Fe-4S] clusters. One cluster is coordinated with 3 cysteines and an exchangeable S-adenosyl-L-methionine.</text>
</comment>
<dbReference type="Gene3D" id="3.40.50.12160">
    <property type="entry name" value="Methylthiotransferase, N-terminal domain"/>
    <property type="match status" value="1"/>
</dbReference>
<evidence type="ECO:0000256" key="3">
    <source>
        <dbReference type="ARBA" id="ARBA00022490"/>
    </source>
</evidence>
<dbReference type="RefSeq" id="WP_008902359.1">
    <property type="nucleotide sequence ID" value="NZ_GL397071.1"/>
</dbReference>
<dbReference type="GO" id="GO:0035599">
    <property type="term" value="F:aspartic acid methylthiotransferase activity"/>
    <property type="evidence" value="ECO:0007669"/>
    <property type="project" value="TreeGrafter"/>
</dbReference>
<comment type="similarity">
    <text evidence="10">Belongs to the methylthiotransferase family. RimO subfamily.</text>
</comment>
<evidence type="ECO:0000259" key="11">
    <source>
        <dbReference type="PROSITE" id="PS50926"/>
    </source>
</evidence>
<evidence type="ECO:0000256" key="9">
    <source>
        <dbReference type="ARBA" id="ARBA00051425"/>
    </source>
</evidence>
<dbReference type="InterPro" id="IPR006638">
    <property type="entry name" value="Elp3/MiaA/NifB-like_rSAM"/>
</dbReference>
<dbReference type="InterPro" id="IPR007197">
    <property type="entry name" value="rSAM"/>
</dbReference>
<evidence type="ECO:0000259" key="12">
    <source>
        <dbReference type="PROSITE" id="PS51449"/>
    </source>
</evidence>
<feature type="binding site" evidence="10">
    <location>
        <position position="155"/>
    </location>
    <ligand>
        <name>[4Fe-4S] cluster</name>
        <dbReference type="ChEBI" id="CHEBI:49883"/>
        <label>2</label>
        <note>4Fe-4S-S-AdoMet</note>
    </ligand>
</feature>
<feature type="binding site" evidence="10">
    <location>
        <position position="47"/>
    </location>
    <ligand>
        <name>[4Fe-4S] cluster</name>
        <dbReference type="ChEBI" id="CHEBI:49883"/>
        <label>1</label>
    </ligand>
</feature>
<keyword evidence="2 10" id="KW-0004">4Fe-4S</keyword>
<comment type="subcellular location">
    <subcellularLocation>
        <location evidence="10">Cytoplasm</location>
    </subcellularLocation>
</comment>
<keyword evidence="14" id="KW-0489">Methyltransferase</keyword>
<accession>E0NN45</accession>
<keyword evidence="14" id="KW-0689">Ribosomal protein</keyword>
<dbReference type="GO" id="GO:0046872">
    <property type="term" value="F:metal ion binding"/>
    <property type="evidence" value="ECO:0007669"/>
    <property type="project" value="UniProtKB-KW"/>
</dbReference>
<comment type="caution">
    <text evidence="14">The sequence shown here is derived from an EMBL/GenBank/DDBJ whole genome shotgun (WGS) entry which is preliminary data.</text>
</comment>
<dbReference type="CDD" id="cd01335">
    <property type="entry name" value="Radical_SAM"/>
    <property type="match status" value="1"/>
</dbReference>
<evidence type="ECO:0000256" key="10">
    <source>
        <dbReference type="HAMAP-Rule" id="MF_01865"/>
    </source>
</evidence>
<reference evidence="14 15" key="1">
    <citation type="submission" date="2010-07" db="EMBL/GenBank/DDBJ databases">
        <authorList>
            <person name="Muzny D."/>
            <person name="Qin X."/>
            <person name="Deng J."/>
            <person name="Jiang H."/>
            <person name="Liu Y."/>
            <person name="Qu J."/>
            <person name="Song X.-Z."/>
            <person name="Zhang L."/>
            <person name="Thornton R."/>
            <person name="Coyle M."/>
            <person name="Francisco L."/>
            <person name="Jackson L."/>
            <person name="Javaid M."/>
            <person name="Korchina V."/>
            <person name="Kovar C."/>
            <person name="Mata R."/>
            <person name="Mathew T."/>
            <person name="Ngo R."/>
            <person name="Nguyen L."/>
            <person name="Nguyen N."/>
            <person name="Okwuonu G."/>
            <person name="Ongeri F."/>
            <person name="Pham C."/>
            <person name="Simmons D."/>
            <person name="Wilczek-Boney K."/>
            <person name="Hale W."/>
            <person name="Jakkamsetti A."/>
            <person name="Pham P."/>
            <person name="Ruth R."/>
            <person name="San Lucas F."/>
            <person name="Warren J."/>
            <person name="Zhang J."/>
            <person name="Zhao Z."/>
            <person name="Zhou C."/>
            <person name="Zhu D."/>
            <person name="Lee S."/>
            <person name="Bess C."/>
            <person name="Blankenburg K."/>
            <person name="Forbes L."/>
            <person name="Fu Q."/>
            <person name="Gubbala S."/>
            <person name="Hirani K."/>
            <person name="Jayaseelan J.C."/>
            <person name="Lara F."/>
            <person name="Munidasa M."/>
            <person name="Palculict T."/>
            <person name="Patil S."/>
            <person name="Pu L.-L."/>
            <person name="Saada N."/>
            <person name="Tang L."/>
            <person name="Weissenberger G."/>
            <person name="Zhu Y."/>
            <person name="Hemphill L."/>
            <person name="Shang Y."/>
            <person name="Youmans B."/>
            <person name="Ayvaz T."/>
            <person name="Ross M."/>
            <person name="Santibanez J."/>
            <person name="Aqrawi P."/>
            <person name="Gross S."/>
            <person name="Joshi V."/>
            <person name="Fowler G."/>
            <person name="Nazareth L."/>
            <person name="Reid J."/>
            <person name="Worley K."/>
            <person name="Petrosino J."/>
            <person name="Highlander S."/>
            <person name="Gibbs R."/>
        </authorList>
    </citation>
    <scope>NUCLEOTIDE SEQUENCE [LARGE SCALE GENOMIC DNA]</scope>
    <source>
        <strain evidence="14 15">ATCC BAA-1640</strain>
    </source>
</reference>
<dbReference type="NCBIfam" id="TIGR01125">
    <property type="entry name" value="30S ribosomal protein S12 methylthiotransferase RimO"/>
    <property type="match status" value="1"/>
</dbReference>
<evidence type="ECO:0000313" key="15">
    <source>
        <dbReference type="Proteomes" id="UP000003280"/>
    </source>
</evidence>
<comment type="catalytic activity">
    <reaction evidence="10">
        <text>L-aspartate(89)-[ribosomal protein uS12]-hydrogen + (sulfur carrier)-SH + AH2 + 2 S-adenosyl-L-methionine = 3-methylsulfanyl-L-aspartate(89)-[ribosomal protein uS12]-hydrogen + (sulfur carrier)-H + 5'-deoxyadenosine + L-methionine + A + S-adenosyl-L-homocysteine + 2 H(+)</text>
        <dbReference type="Rhea" id="RHEA:37087"/>
        <dbReference type="Rhea" id="RHEA-COMP:10460"/>
        <dbReference type="Rhea" id="RHEA-COMP:10461"/>
        <dbReference type="Rhea" id="RHEA-COMP:14737"/>
        <dbReference type="Rhea" id="RHEA-COMP:14739"/>
        <dbReference type="ChEBI" id="CHEBI:13193"/>
        <dbReference type="ChEBI" id="CHEBI:15378"/>
        <dbReference type="ChEBI" id="CHEBI:17319"/>
        <dbReference type="ChEBI" id="CHEBI:17499"/>
        <dbReference type="ChEBI" id="CHEBI:29917"/>
        <dbReference type="ChEBI" id="CHEBI:29961"/>
        <dbReference type="ChEBI" id="CHEBI:57844"/>
        <dbReference type="ChEBI" id="CHEBI:57856"/>
        <dbReference type="ChEBI" id="CHEBI:59789"/>
        <dbReference type="ChEBI" id="CHEBI:64428"/>
        <dbReference type="ChEBI" id="CHEBI:73599"/>
        <dbReference type="EC" id="2.8.4.4"/>
    </reaction>
</comment>
<dbReference type="Gene3D" id="2.40.50.140">
    <property type="entry name" value="Nucleic acid-binding proteins"/>
    <property type="match status" value="1"/>
</dbReference>
<dbReference type="GO" id="GO:0051539">
    <property type="term" value="F:4 iron, 4 sulfur cluster binding"/>
    <property type="evidence" value="ECO:0007669"/>
    <property type="project" value="UniProtKB-UniRule"/>
</dbReference>
<dbReference type="SUPFAM" id="SSF102114">
    <property type="entry name" value="Radical SAM enzymes"/>
    <property type="match status" value="1"/>
</dbReference>
<dbReference type="PROSITE" id="PS51449">
    <property type="entry name" value="MTTASE_N"/>
    <property type="match status" value="1"/>
</dbReference>
<dbReference type="InterPro" id="IPR002792">
    <property type="entry name" value="TRAM_dom"/>
</dbReference>
<keyword evidence="7 10" id="KW-0408">Iron</keyword>
<feature type="binding site" evidence="10">
    <location>
        <position position="162"/>
    </location>
    <ligand>
        <name>[4Fe-4S] cluster</name>
        <dbReference type="ChEBI" id="CHEBI:49883"/>
        <label>2</label>
        <note>4Fe-4S-S-AdoMet</note>
    </ligand>
</feature>
<dbReference type="PANTHER" id="PTHR43837:SF1">
    <property type="entry name" value="RIBOSOMAL PROTEIN US12 METHYLTHIOTRANSFERASE RIMO"/>
    <property type="match status" value="1"/>
</dbReference>
<keyword evidence="14" id="KW-0687">Ribonucleoprotein</keyword>
<dbReference type="GO" id="GO:0032259">
    <property type="term" value="P:methylation"/>
    <property type="evidence" value="ECO:0007669"/>
    <property type="project" value="UniProtKB-KW"/>
</dbReference>
<keyword evidence="5 10" id="KW-0949">S-adenosyl-L-methionine</keyword>
<dbReference type="GO" id="GO:0008168">
    <property type="term" value="F:methyltransferase activity"/>
    <property type="evidence" value="ECO:0007669"/>
    <property type="project" value="UniProtKB-KW"/>
</dbReference>
<feature type="binding site" evidence="10">
    <location>
        <position position="11"/>
    </location>
    <ligand>
        <name>[4Fe-4S] cluster</name>
        <dbReference type="ChEBI" id="CHEBI:49883"/>
        <label>1</label>
    </ligand>
</feature>
<dbReference type="AlphaFoldDB" id="E0NN45"/>
<keyword evidence="6 10" id="KW-0479">Metal-binding</keyword>
<dbReference type="Proteomes" id="UP000003280">
    <property type="component" value="Unassembled WGS sequence"/>
</dbReference>
<evidence type="ECO:0000256" key="2">
    <source>
        <dbReference type="ARBA" id="ARBA00022485"/>
    </source>
</evidence>
<dbReference type="InterPro" id="IPR013848">
    <property type="entry name" value="Methylthiotransferase_N"/>
</dbReference>
<evidence type="ECO:0000256" key="8">
    <source>
        <dbReference type="ARBA" id="ARBA00023014"/>
    </source>
</evidence>
<proteinExistence type="inferred from homology"/>
<comment type="catalytic activity">
    <reaction evidence="9">
        <text>N(6)-dimethylallyladenosine(37) in tRNA + (sulfur carrier)-SH + AH2 + 2 S-adenosyl-L-methionine = 2-methylsulfanyl-N(6)-dimethylallyladenosine(37) in tRNA + (sulfur carrier)-H + 5'-deoxyadenosine + L-methionine + A + S-adenosyl-L-homocysteine + 2 H(+)</text>
        <dbReference type="Rhea" id="RHEA:37067"/>
        <dbReference type="Rhea" id="RHEA-COMP:10375"/>
        <dbReference type="Rhea" id="RHEA-COMP:10376"/>
        <dbReference type="Rhea" id="RHEA-COMP:14737"/>
        <dbReference type="Rhea" id="RHEA-COMP:14739"/>
        <dbReference type="ChEBI" id="CHEBI:13193"/>
        <dbReference type="ChEBI" id="CHEBI:15378"/>
        <dbReference type="ChEBI" id="CHEBI:17319"/>
        <dbReference type="ChEBI" id="CHEBI:17499"/>
        <dbReference type="ChEBI" id="CHEBI:29917"/>
        <dbReference type="ChEBI" id="CHEBI:57844"/>
        <dbReference type="ChEBI" id="CHEBI:57856"/>
        <dbReference type="ChEBI" id="CHEBI:59789"/>
        <dbReference type="ChEBI" id="CHEBI:64428"/>
        <dbReference type="ChEBI" id="CHEBI:74415"/>
        <dbReference type="ChEBI" id="CHEBI:74417"/>
        <dbReference type="EC" id="2.8.4.3"/>
    </reaction>
</comment>
<protein>
    <recommendedName>
        <fullName evidence="10">Ribosomal protein uS12 methylthiotransferase RimO</fullName>
        <shortName evidence="10">uS12 MTTase</shortName>
        <shortName evidence="10">uS12 methylthiotransferase</shortName>
        <ecNumber evidence="10">2.8.4.4</ecNumber>
    </recommendedName>
    <alternativeName>
        <fullName evidence="10">Ribosomal protein uS12 (aspartate-C(3))-methylthiotransferase</fullName>
    </alternativeName>
    <alternativeName>
        <fullName evidence="10">Ribosome maturation factor RimO</fullName>
    </alternativeName>
</protein>
<dbReference type="PROSITE" id="PS01278">
    <property type="entry name" value="MTTASE_RADICAL"/>
    <property type="match status" value="1"/>
</dbReference>
<dbReference type="Gene3D" id="3.80.30.20">
    <property type="entry name" value="tm_1862 like domain"/>
    <property type="match status" value="1"/>
</dbReference>
<dbReference type="SMART" id="SM00729">
    <property type="entry name" value="Elp3"/>
    <property type="match status" value="1"/>
</dbReference>
<evidence type="ECO:0000256" key="5">
    <source>
        <dbReference type="ARBA" id="ARBA00022691"/>
    </source>
</evidence>
<feature type="domain" description="MTTase N-terminal" evidence="12">
    <location>
        <begin position="2"/>
        <end position="118"/>
    </location>
</feature>
<dbReference type="SFLD" id="SFLDF00274">
    <property type="entry name" value="ribosomal_protein_S12_methylth"/>
    <property type="match status" value="1"/>
</dbReference>
<dbReference type="SFLD" id="SFLDG01082">
    <property type="entry name" value="B12-binding_domain_containing"/>
    <property type="match status" value="1"/>
</dbReference>
<keyword evidence="4 10" id="KW-0808">Transferase</keyword>
<feature type="domain" description="Radical SAM core" evidence="13">
    <location>
        <begin position="141"/>
        <end position="371"/>
    </location>
</feature>
<feature type="binding site" evidence="10">
    <location>
        <position position="159"/>
    </location>
    <ligand>
        <name>[4Fe-4S] cluster</name>
        <dbReference type="ChEBI" id="CHEBI:49883"/>
        <label>2</label>
        <note>4Fe-4S-S-AdoMet</note>
    </ligand>
</feature>
<organism evidence="14 15">
    <name type="scientific">Peptoniphilus duerdenii ATCC BAA-1640</name>
    <dbReference type="NCBI Taxonomy" id="862517"/>
    <lineage>
        <taxon>Bacteria</taxon>
        <taxon>Bacillati</taxon>
        <taxon>Bacillota</taxon>
        <taxon>Tissierellia</taxon>
        <taxon>Tissierellales</taxon>
        <taxon>Peptoniphilaceae</taxon>
        <taxon>Peptoniphilus</taxon>
    </lineage>
</organism>
<keyword evidence="8 10" id="KW-0411">Iron-sulfur</keyword>
<comment type="function">
    <text evidence="10">Catalyzes the methylthiolation of an aspartic acid residue of ribosomal protein uS12.</text>
</comment>
<evidence type="ECO:0000256" key="7">
    <source>
        <dbReference type="ARBA" id="ARBA00023004"/>
    </source>
</evidence>
<dbReference type="FunFam" id="3.80.30.20:FF:000001">
    <property type="entry name" value="tRNA-2-methylthio-N(6)-dimethylallyladenosine synthase 2"/>
    <property type="match status" value="1"/>
</dbReference>
<feature type="binding site" evidence="10">
    <location>
        <position position="81"/>
    </location>
    <ligand>
        <name>[4Fe-4S] cluster</name>
        <dbReference type="ChEBI" id="CHEBI:49883"/>
        <label>1</label>
    </ligand>
</feature>
<dbReference type="STRING" id="862517.HMPREF9225_1584"/>
<name>E0NN45_9FIRM</name>
<dbReference type="OrthoDB" id="9805215at2"/>
<dbReference type="NCBIfam" id="TIGR00089">
    <property type="entry name" value="MiaB/RimO family radical SAM methylthiotransferase"/>
    <property type="match status" value="1"/>
</dbReference>
<dbReference type="FunFam" id="3.40.50.12160:FF:000003">
    <property type="entry name" value="CDK5 regulatory subunit-associated protein 1"/>
    <property type="match status" value="1"/>
</dbReference>
<dbReference type="EC" id="2.8.4.4" evidence="10"/>
<evidence type="ECO:0000259" key="13">
    <source>
        <dbReference type="PROSITE" id="PS51918"/>
    </source>
</evidence>
<evidence type="ECO:0000256" key="4">
    <source>
        <dbReference type="ARBA" id="ARBA00022679"/>
    </source>
</evidence>
<dbReference type="SFLD" id="SFLDG01061">
    <property type="entry name" value="methylthiotransferase"/>
    <property type="match status" value="1"/>
</dbReference>
<gene>
    <name evidence="10 14" type="primary">rimO</name>
    <name evidence="14" type="ORF">HMPREF9225_1584</name>
</gene>
<dbReference type="GO" id="GO:0005829">
    <property type="term" value="C:cytosol"/>
    <property type="evidence" value="ECO:0007669"/>
    <property type="project" value="TreeGrafter"/>
</dbReference>
<dbReference type="InterPro" id="IPR058240">
    <property type="entry name" value="rSAM_sf"/>
</dbReference>
<dbReference type="InterPro" id="IPR005840">
    <property type="entry name" value="Ribosomal_uS12_MeSTrfase_RimO"/>
</dbReference>
<dbReference type="GO" id="GO:0035597">
    <property type="term" value="F:tRNA-2-methylthio-N(6)-dimethylallyladenosine(37) synthase activity"/>
    <property type="evidence" value="ECO:0007669"/>
    <property type="project" value="UniProtKB-EC"/>
</dbReference>
<dbReference type="HAMAP" id="MF_01865">
    <property type="entry name" value="MTTase_RimO"/>
    <property type="match status" value="1"/>
</dbReference>
<dbReference type="Pfam" id="PF00919">
    <property type="entry name" value="UPF0004"/>
    <property type="match status" value="1"/>
</dbReference>
<evidence type="ECO:0000313" key="14">
    <source>
        <dbReference type="EMBL" id="EFM24718.1"/>
    </source>
</evidence>
<dbReference type="GO" id="GO:0103039">
    <property type="term" value="F:protein methylthiotransferase activity"/>
    <property type="evidence" value="ECO:0007669"/>
    <property type="project" value="UniProtKB-EC"/>
</dbReference>
<dbReference type="eggNOG" id="COG0621">
    <property type="taxonomic scope" value="Bacteria"/>
</dbReference>
<dbReference type="InterPro" id="IPR005839">
    <property type="entry name" value="Methylthiotransferase"/>
</dbReference>
<evidence type="ECO:0000256" key="1">
    <source>
        <dbReference type="ARBA" id="ARBA00003234"/>
    </source>
</evidence>
<dbReference type="EMBL" id="AEEH01000048">
    <property type="protein sequence ID" value="EFM24718.1"/>
    <property type="molecule type" value="Genomic_DNA"/>
</dbReference>
<sequence>MNKVYFITLGCSKNDVDTDLMNTILDEKKSEATNNVDDADVIIVNTCGFIESAKEESIDMTLEVASYKENKKLKSLILAGCLAERYSNELMKEIPEIDGIIGTGHLNKINEVIDLSLEGKKPVFIGDINSEYLEGNLKSKQDINITEYVKISEGCDNFCTYCIIPKLKGKNRSRKLENIVGEVKYLVENGTREVILIAQNTTDYGIDLYGEYRLAKLLHELEKIEDLKWIRVMYLYPDHFTKELIDEFKNNKKLVKYADIPLQHVSDNVLKRMNRRTNKEDIKNLIKTLRSEIDDMVIRTTFIVGFPGETEEDFMELLEFINFAKLDRVGAFTYSKEEGTPAANLEGQISEDIKQDRFERIMMEQMGISEELLNSKVGKVLEVLIEEKADDKTYIGRSEYDAPEIDTEVIFTSDRELEIGSFVKVFIEDSQEYELLGVYNEHSK</sequence>
<dbReference type="PROSITE" id="PS51918">
    <property type="entry name" value="RADICAL_SAM"/>
    <property type="match status" value="1"/>
</dbReference>
<comment type="function">
    <text evidence="1">Catalyzes the methylthiolation of N6-(dimethylallyl)adenosine (i(6)A), leading to the formation of 2-methylthio-N6-(dimethylallyl)adenosine (ms(2)i(6)A) at position 37 in tRNAs that read codons beginning with uridine.</text>
</comment>
<dbReference type="InterPro" id="IPR038135">
    <property type="entry name" value="Methylthiotransferase_N_sf"/>
</dbReference>
<dbReference type="InterPro" id="IPR020612">
    <property type="entry name" value="Methylthiotransferase_CS"/>
</dbReference>
<keyword evidence="15" id="KW-1185">Reference proteome</keyword>
<feature type="domain" description="TRAM" evidence="11">
    <location>
        <begin position="374"/>
        <end position="441"/>
    </location>
</feature>
<dbReference type="GO" id="GO:0005840">
    <property type="term" value="C:ribosome"/>
    <property type="evidence" value="ECO:0007669"/>
    <property type="project" value="UniProtKB-KW"/>
</dbReference>
<dbReference type="SFLD" id="SFLDS00029">
    <property type="entry name" value="Radical_SAM"/>
    <property type="match status" value="1"/>
</dbReference>
<dbReference type="PROSITE" id="PS50926">
    <property type="entry name" value="TRAM"/>
    <property type="match status" value="1"/>
</dbReference>
<keyword evidence="3 10" id="KW-0963">Cytoplasm</keyword>
<dbReference type="Pfam" id="PF18693">
    <property type="entry name" value="TRAM_2"/>
    <property type="match status" value="1"/>
</dbReference>
<dbReference type="PANTHER" id="PTHR43837">
    <property type="entry name" value="RIBOSOMAL PROTEIN S12 METHYLTHIOTRANSFERASE RIMO"/>
    <property type="match status" value="1"/>
</dbReference>
<evidence type="ECO:0000256" key="6">
    <source>
        <dbReference type="ARBA" id="ARBA00022723"/>
    </source>
</evidence>
<dbReference type="HOGENOM" id="CLU_018697_0_1_9"/>
<dbReference type="Pfam" id="PF04055">
    <property type="entry name" value="Radical_SAM"/>
    <property type="match status" value="1"/>
</dbReference>
<dbReference type="InterPro" id="IPR023404">
    <property type="entry name" value="rSAM_horseshoe"/>
</dbReference>
<dbReference type="InterPro" id="IPR012340">
    <property type="entry name" value="NA-bd_OB-fold"/>
</dbReference>